<dbReference type="GO" id="GO:0005737">
    <property type="term" value="C:cytoplasm"/>
    <property type="evidence" value="ECO:0007669"/>
    <property type="project" value="TreeGrafter"/>
</dbReference>
<evidence type="ECO:0000256" key="2">
    <source>
        <dbReference type="ARBA" id="ARBA00022801"/>
    </source>
</evidence>
<protein>
    <recommendedName>
        <fullName evidence="5">Exonuclease domain-containing protein</fullName>
    </recommendedName>
</protein>
<evidence type="ECO:0000256" key="3">
    <source>
        <dbReference type="ARBA" id="ARBA00022839"/>
    </source>
</evidence>
<dbReference type="Pfam" id="PF00929">
    <property type="entry name" value="RNase_T"/>
    <property type="match status" value="1"/>
</dbReference>
<dbReference type="PANTHER" id="PTHR23044:SF61">
    <property type="entry name" value="3'-5' EXORIBONUCLEASE 1-RELATED"/>
    <property type="match status" value="1"/>
</dbReference>
<evidence type="ECO:0000256" key="1">
    <source>
        <dbReference type="ARBA" id="ARBA00022722"/>
    </source>
</evidence>
<dbReference type="InterPro" id="IPR047201">
    <property type="entry name" value="ERI-1_3'hExo-like"/>
</dbReference>
<accession>A0AAE1BI74</accession>
<evidence type="ECO:0000256" key="4">
    <source>
        <dbReference type="SAM" id="MobiDB-lite"/>
    </source>
</evidence>
<evidence type="ECO:0000259" key="5">
    <source>
        <dbReference type="SMART" id="SM00479"/>
    </source>
</evidence>
<organism evidence="6 7">
    <name type="scientific">Petrolisthes cinctipes</name>
    <name type="common">Flat porcelain crab</name>
    <dbReference type="NCBI Taxonomy" id="88211"/>
    <lineage>
        <taxon>Eukaryota</taxon>
        <taxon>Metazoa</taxon>
        <taxon>Ecdysozoa</taxon>
        <taxon>Arthropoda</taxon>
        <taxon>Crustacea</taxon>
        <taxon>Multicrustacea</taxon>
        <taxon>Malacostraca</taxon>
        <taxon>Eumalacostraca</taxon>
        <taxon>Eucarida</taxon>
        <taxon>Decapoda</taxon>
        <taxon>Pleocyemata</taxon>
        <taxon>Anomura</taxon>
        <taxon>Galatheoidea</taxon>
        <taxon>Porcellanidae</taxon>
        <taxon>Petrolisthes</taxon>
    </lineage>
</organism>
<feature type="domain" description="Exonuclease" evidence="5">
    <location>
        <begin position="1"/>
        <end position="168"/>
    </location>
</feature>
<proteinExistence type="predicted"/>
<keyword evidence="3" id="KW-0269">Exonuclease</keyword>
<dbReference type="Proteomes" id="UP001286313">
    <property type="component" value="Unassembled WGS sequence"/>
</dbReference>
<dbReference type="SUPFAM" id="SSF53098">
    <property type="entry name" value="Ribonuclease H-like"/>
    <property type="match status" value="1"/>
</dbReference>
<keyword evidence="1" id="KW-0540">Nuclease</keyword>
<name>A0AAE1BI74_PETCI</name>
<feature type="compositionally biased region" description="Gly residues" evidence="4">
    <location>
        <begin position="349"/>
        <end position="366"/>
    </location>
</feature>
<comment type="caution">
    <text evidence="6">The sequence shown here is derived from an EMBL/GenBank/DDBJ whole genome shotgun (WGS) entry which is preliminary data.</text>
</comment>
<keyword evidence="7" id="KW-1185">Reference proteome</keyword>
<dbReference type="InterPro" id="IPR051274">
    <property type="entry name" value="3-5_Exoribonuclease"/>
</dbReference>
<dbReference type="InterPro" id="IPR036397">
    <property type="entry name" value="RNaseH_sf"/>
</dbReference>
<dbReference type="EMBL" id="JAWQEG010008100">
    <property type="protein sequence ID" value="KAK3850983.1"/>
    <property type="molecule type" value="Genomic_DNA"/>
</dbReference>
<dbReference type="CDD" id="cd06133">
    <property type="entry name" value="ERI-1_3'hExo_like"/>
    <property type="match status" value="1"/>
</dbReference>
<dbReference type="PANTHER" id="PTHR23044">
    <property type="entry name" value="3'-5' EXONUCLEASE ERI1-RELATED"/>
    <property type="match status" value="1"/>
</dbReference>
<feature type="compositionally biased region" description="Polar residues" evidence="4">
    <location>
        <begin position="194"/>
        <end position="219"/>
    </location>
</feature>
<dbReference type="AlphaFoldDB" id="A0AAE1BI74"/>
<feature type="non-terminal residue" evidence="6">
    <location>
        <position position="1"/>
    </location>
</feature>
<dbReference type="InterPro" id="IPR012337">
    <property type="entry name" value="RNaseH-like_sf"/>
</dbReference>
<gene>
    <name evidence="6" type="ORF">Pcinc_042337</name>
</gene>
<dbReference type="InterPro" id="IPR013520">
    <property type="entry name" value="Ribonucl_H"/>
</dbReference>
<feature type="compositionally biased region" description="Acidic residues" evidence="4">
    <location>
        <begin position="235"/>
        <end position="260"/>
    </location>
</feature>
<dbReference type="GO" id="GO:0003676">
    <property type="term" value="F:nucleic acid binding"/>
    <property type="evidence" value="ECO:0007669"/>
    <property type="project" value="InterPro"/>
</dbReference>
<dbReference type="SMART" id="SM00479">
    <property type="entry name" value="EXOIII"/>
    <property type="match status" value="1"/>
</dbReference>
<dbReference type="GO" id="GO:0000175">
    <property type="term" value="F:3'-5'-RNA exonuclease activity"/>
    <property type="evidence" value="ECO:0007669"/>
    <property type="project" value="InterPro"/>
</dbReference>
<reference evidence="6" key="1">
    <citation type="submission" date="2023-10" db="EMBL/GenBank/DDBJ databases">
        <title>Genome assemblies of two species of porcelain crab, Petrolisthes cinctipes and Petrolisthes manimaculis (Anomura: Porcellanidae).</title>
        <authorList>
            <person name="Angst P."/>
        </authorList>
    </citation>
    <scope>NUCLEOTIDE SEQUENCE</scope>
    <source>
        <strain evidence="6">PB745_01</strain>
        <tissue evidence="6">Gill</tissue>
    </source>
</reference>
<evidence type="ECO:0000313" key="6">
    <source>
        <dbReference type="EMBL" id="KAK3850983.1"/>
    </source>
</evidence>
<evidence type="ECO:0000313" key="7">
    <source>
        <dbReference type="Proteomes" id="UP001286313"/>
    </source>
</evidence>
<feature type="compositionally biased region" description="Basic and acidic residues" evidence="4">
    <location>
        <begin position="261"/>
        <end position="339"/>
    </location>
</feature>
<keyword evidence="2" id="KW-0378">Hydrolase</keyword>
<feature type="region of interest" description="Disordered" evidence="4">
    <location>
        <begin position="194"/>
        <end position="372"/>
    </location>
</feature>
<sequence length="372" mass="43004">HEIIEFPAVLIQTSKCQMVAEFQTHIQPVINTKLTDFCTKLTGITQDKVTGAPKFAEGLKMFESWLVKHQLNNTIKKHTFAIITDGPWDMGRFLIQQCKISKVPYPPWARTWINIRKVFSNFYKTKMRSLSDMLTLTGMRFRGRPHCGLDDSRNIARLSITLATDGAPMRVNETIILNSNRDRTVNNIRYNNNHSLQQQRRPQHQARNNNNRLSGAGQTDKQDNNNSNRRREQQESGEEGEEQQEGEEGEGEKEKEEEEQEREKEEKQEREEGKNGEEQEREEGEKEREKGEENNRNRRRENGEKQEREKEEKQRREKGDKQEREKGERKLGMFDKNEFPELGGRKVRGGGAGGGGRGGRGVGGRGGRGRRK</sequence>
<dbReference type="Gene3D" id="3.30.420.10">
    <property type="entry name" value="Ribonuclease H-like superfamily/Ribonuclease H"/>
    <property type="match status" value="1"/>
</dbReference>